<dbReference type="Pfam" id="PF12697">
    <property type="entry name" value="Abhydrolase_6"/>
    <property type="match status" value="1"/>
</dbReference>
<dbReference type="GO" id="GO:0016787">
    <property type="term" value="F:hydrolase activity"/>
    <property type="evidence" value="ECO:0007669"/>
    <property type="project" value="UniProtKB-KW"/>
</dbReference>
<dbReference type="KEGG" id="ssub:CP968_16015"/>
<dbReference type="InterPro" id="IPR000073">
    <property type="entry name" value="AB_hydrolase_1"/>
</dbReference>
<dbReference type="Proteomes" id="UP000326831">
    <property type="component" value="Chromosome"/>
</dbReference>
<reference evidence="3" key="1">
    <citation type="journal article" date="2014" name="Int. J. Syst. Evol. Microbiol.">
        <title>Complete genome sequence of Corynebacterium casei LMG S-19264T (=DSM 44701T), isolated from a smear-ripened cheese.</title>
        <authorList>
            <consortium name="US DOE Joint Genome Institute (JGI-PGF)"/>
            <person name="Walter F."/>
            <person name="Albersmeier A."/>
            <person name="Kalinowski J."/>
            <person name="Ruckert C."/>
        </authorList>
    </citation>
    <scope>NUCLEOTIDE SEQUENCE</scope>
    <source>
        <strain evidence="3">JCM 4834</strain>
    </source>
</reference>
<dbReference type="OrthoDB" id="9796770at2"/>
<feature type="region of interest" description="Disordered" evidence="1">
    <location>
        <begin position="1"/>
        <end position="41"/>
    </location>
</feature>
<protein>
    <submittedName>
        <fullName evidence="3">3-oxoadipate enol-lactonase</fullName>
    </submittedName>
    <submittedName>
        <fullName evidence="4">Alpha/beta hydrolase</fullName>
    </submittedName>
</protein>
<dbReference type="Gene3D" id="3.40.50.1820">
    <property type="entry name" value="alpha/beta hydrolase"/>
    <property type="match status" value="1"/>
</dbReference>
<dbReference type="Proteomes" id="UP000634660">
    <property type="component" value="Unassembled WGS sequence"/>
</dbReference>
<dbReference type="EMBL" id="CP023701">
    <property type="protein sequence ID" value="QEU79634.1"/>
    <property type="molecule type" value="Genomic_DNA"/>
</dbReference>
<reference evidence="3" key="3">
    <citation type="submission" date="2020-09" db="EMBL/GenBank/DDBJ databases">
        <authorList>
            <person name="Sun Q."/>
            <person name="Ohkuma M."/>
        </authorList>
    </citation>
    <scope>NUCLEOTIDE SEQUENCE</scope>
    <source>
        <strain evidence="3">JCM 4834</strain>
    </source>
</reference>
<feature type="domain" description="AB hydrolase-1" evidence="2">
    <location>
        <begin position="57"/>
        <end position="288"/>
    </location>
</feature>
<sequence>MTGTGTGTGTTAGADHRGGRTGGAGDGRHVSREPLPGEREGAYDGLRTLTYGSGPTVLWVHGYTMDATLWRPLWRLLPGLRHVGVDLPGHGGSEALRPGLTMPELAARVRGLAREQEARRWVGLSFGSTVALEMALAYPDEVDRLVVGAPTPAGGPPDPAARKRYIEMLMLRRMRGAEAAELLADLWMAAPPDIFRGTEAHPVLRAELRSVVARHSWAELDNGAMAGLSGHVHSGEDLARITARTFALTGSADMPVFHDNAALLSRTVPGCRVQVVPDAGHLPFLEQPWAVAPLLLEHLLAC</sequence>
<evidence type="ECO:0000313" key="5">
    <source>
        <dbReference type="Proteomes" id="UP000326831"/>
    </source>
</evidence>
<evidence type="ECO:0000256" key="1">
    <source>
        <dbReference type="SAM" id="MobiDB-lite"/>
    </source>
</evidence>
<evidence type="ECO:0000259" key="2">
    <source>
        <dbReference type="Pfam" id="PF12697"/>
    </source>
</evidence>
<dbReference type="InterPro" id="IPR029058">
    <property type="entry name" value="AB_hydrolase_fold"/>
</dbReference>
<dbReference type="SUPFAM" id="SSF53474">
    <property type="entry name" value="alpha/beta-Hydrolases"/>
    <property type="match status" value="1"/>
</dbReference>
<dbReference type="AlphaFoldDB" id="A0A5P2UQ39"/>
<gene>
    <name evidence="4" type="ORF">CP968_16015</name>
    <name evidence="3" type="ORF">GCM10010371_50580</name>
</gene>
<proteinExistence type="predicted"/>
<feature type="compositionally biased region" description="Gly residues" evidence="1">
    <location>
        <begin position="1"/>
        <end position="10"/>
    </location>
</feature>
<organism evidence="4 5">
    <name type="scientific">Streptomyces subrutilus</name>
    <dbReference type="NCBI Taxonomy" id="36818"/>
    <lineage>
        <taxon>Bacteria</taxon>
        <taxon>Bacillati</taxon>
        <taxon>Actinomycetota</taxon>
        <taxon>Actinomycetes</taxon>
        <taxon>Kitasatosporales</taxon>
        <taxon>Streptomycetaceae</taxon>
        <taxon>Streptomyces</taxon>
    </lineage>
</organism>
<evidence type="ECO:0000313" key="4">
    <source>
        <dbReference type="EMBL" id="QEU79634.1"/>
    </source>
</evidence>
<keyword evidence="5" id="KW-1185">Reference proteome</keyword>
<accession>A0A5P2UQ39</accession>
<dbReference type="PRINTS" id="PR00111">
    <property type="entry name" value="ABHYDROLASE"/>
</dbReference>
<dbReference type="PANTHER" id="PTHR43798">
    <property type="entry name" value="MONOACYLGLYCEROL LIPASE"/>
    <property type="match status" value="1"/>
</dbReference>
<dbReference type="EMBL" id="BMVX01000022">
    <property type="protein sequence ID" value="GGZ84646.1"/>
    <property type="molecule type" value="Genomic_DNA"/>
</dbReference>
<reference evidence="4 5" key="2">
    <citation type="submission" date="2017-09" db="EMBL/GenBank/DDBJ databases">
        <authorList>
            <person name="Lee N."/>
            <person name="Cho B.-K."/>
        </authorList>
    </citation>
    <scope>NUCLEOTIDE SEQUENCE [LARGE SCALE GENOMIC DNA]</scope>
    <source>
        <strain evidence="4 5">ATCC 27467</strain>
    </source>
</reference>
<feature type="compositionally biased region" description="Basic and acidic residues" evidence="1">
    <location>
        <begin position="26"/>
        <end position="41"/>
    </location>
</feature>
<evidence type="ECO:0000313" key="3">
    <source>
        <dbReference type="EMBL" id="GGZ84646.1"/>
    </source>
</evidence>
<keyword evidence="4" id="KW-0378">Hydrolase</keyword>
<name>A0A5P2UQ39_9ACTN</name>
<dbReference type="InterPro" id="IPR050266">
    <property type="entry name" value="AB_hydrolase_sf"/>
</dbReference>
<dbReference type="RefSeq" id="WP_150518650.1">
    <property type="nucleotide sequence ID" value="NZ_BMVX01000022.1"/>
</dbReference>